<evidence type="ECO:0000313" key="1">
    <source>
        <dbReference type="EMBL" id="GJT75074.1"/>
    </source>
</evidence>
<protein>
    <submittedName>
        <fullName evidence="1">Uncharacterized protein</fullName>
    </submittedName>
</protein>
<dbReference type="EMBL" id="BQNB010018497">
    <property type="protein sequence ID" value="GJT75074.1"/>
    <property type="molecule type" value="Genomic_DNA"/>
</dbReference>
<accession>A0ABQ5GIC0</accession>
<comment type="caution">
    <text evidence="1">The sequence shown here is derived from an EMBL/GenBank/DDBJ whole genome shotgun (WGS) entry which is preliminary data.</text>
</comment>
<reference evidence="1" key="1">
    <citation type="journal article" date="2022" name="Int. J. Mol. Sci.">
        <title>Draft Genome of Tanacetum Coccineum: Genomic Comparison of Closely Related Tanacetum-Family Plants.</title>
        <authorList>
            <person name="Yamashiro T."/>
            <person name="Shiraishi A."/>
            <person name="Nakayama K."/>
            <person name="Satake H."/>
        </authorList>
    </citation>
    <scope>NUCLEOTIDE SEQUENCE</scope>
</reference>
<dbReference type="Proteomes" id="UP001151760">
    <property type="component" value="Unassembled WGS sequence"/>
</dbReference>
<gene>
    <name evidence="1" type="ORF">Tco_1041799</name>
</gene>
<keyword evidence="2" id="KW-1185">Reference proteome</keyword>
<sequence length="190" mass="22223">MITYGLCQRTTGYDKVQKNDLWLLSMFDARHQNRYANVAWVIARWMKRKGAGTQKESQICCRQFISKIARKCRVLIEDVVRSLSAPIYCRDLDTITLRDLIDSEGKLIPEDPQLGVPRVGIPRPLRASMQDLYDRMGRMEIHQEAIERMEYRQSYHWDRYQGVFEHMAGVYSVPLQGAYNPPGYAQPQYD</sequence>
<proteinExistence type="predicted"/>
<name>A0ABQ5GIC0_9ASTR</name>
<reference evidence="1" key="2">
    <citation type="submission" date="2022-01" db="EMBL/GenBank/DDBJ databases">
        <authorList>
            <person name="Yamashiro T."/>
            <person name="Shiraishi A."/>
            <person name="Satake H."/>
            <person name="Nakayama K."/>
        </authorList>
    </citation>
    <scope>NUCLEOTIDE SEQUENCE</scope>
</reference>
<evidence type="ECO:0000313" key="2">
    <source>
        <dbReference type="Proteomes" id="UP001151760"/>
    </source>
</evidence>
<organism evidence="1 2">
    <name type="scientific">Tanacetum coccineum</name>
    <dbReference type="NCBI Taxonomy" id="301880"/>
    <lineage>
        <taxon>Eukaryota</taxon>
        <taxon>Viridiplantae</taxon>
        <taxon>Streptophyta</taxon>
        <taxon>Embryophyta</taxon>
        <taxon>Tracheophyta</taxon>
        <taxon>Spermatophyta</taxon>
        <taxon>Magnoliopsida</taxon>
        <taxon>eudicotyledons</taxon>
        <taxon>Gunneridae</taxon>
        <taxon>Pentapetalae</taxon>
        <taxon>asterids</taxon>
        <taxon>campanulids</taxon>
        <taxon>Asterales</taxon>
        <taxon>Asteraceae</taxon>
        <taxon>Asteroideae</taxon>
        <taxon>Anthemideae</taxon>
        <taxon>Anthemidinae</taxon>
        <taxon>Tanacetum</taxon>
    </lineage>
</organism>